<dbReference type="EMBL" id="JASCZI010183735">
    <property type="protein sequence ID" value="MED6189662.1"/>
    <property type="molecule type" value="Genomic_DNA"/>
</dbReference>
<proteinExistence type="predicted"/>
<feature type="region of interest" description="Disordered" evidence="2">
    <location>
        <begin position="44"/>
        <end position="99"/>
    </location>
</feature>
<evidence type="ECO:0000256" key="2">
    <source>
        <dbReference type="SAM" id="MobiDB-lite"/>
    </source>
</evidence>
<feature type="domain" description="CCHC-type" evidence="3">
    <location>
        <begin position="130"/>
        <end position="144"/>
    </location>
</feature>
<evidence type="ECO:0000259" key="3">
    <source>
        <dbReference type="PROSITE" id="PS50158"/>
    </source>
</evidence>
<accession>A0ABU6WUP5</accession>
<feature type="compositionally biased region" description="Low complexity" evidence="2">
    <location>
        <begin position="87"/>
        <end position="98"/>
    </location>
</feature>
<sequence>MKFEAGLRVNIQLLVSPLGIRSFAELVEKCQRVDDSYKRMAVARNDRSNLPPRNFDRDLAPQGRNFKSNNGPFRNFSHGGDSQNHSNNDGNGNQRQGNTSRFLQGQLGQQYQRCERFHGTRPCKDGGSNCYNCGKPEHLARTCRVGKSRPEQDGRQCLGCKGYHGNAPCRGVGIICFTCGKIGHFARDCRVAPSGSGESSQRQPPAGRVYASTMDEAAFSKEPTQERK</sequence>
<dbReference type="InterPro" id="IPR036875">
    <property type="entry name" value="Znf_CCHC_sf"/>
</dbReference>
<organism evidence="4 5">
    <name type="scientific">Stylosanthes scabra</name>
    <dbReference type="NCBI Taxonomy" id="79078"/>
    <lineage>
        <taxon>Eukaryota</taxon>
        <taxon>Viridiplantae</taxon>
        <taxon>Streptophyta</taxon>
        <taxon>Embryophyta</taxon>
        <taxon>Tracheophyta</taxon>
        <taxon>Spermatophyta</taxon>
        <taxon>Magnoliopsida</taxon>
        <taxon>eudicotyledons</taxon>
        <taxon>Gunneridae</taxon>
        <taxon>Pentapetalae</taxon>
        <taxon>rosids</taxon>
        <taxon>fabids</taxon>
        <taxon>Fabales</taxon>
        <taxon>Fabaceae</taxon>
        <taxon>Papilionoideae</taxon>
        <taxon>50 kb inversion clade</taxon>
        <taxon>dalbergioids sensu lato</taxon>
        <taxon>Dalbergieae</taxon>
        <taxon>Pterocarpus clade</taxon>
        <taxon>Stylosanthes</taxon>
    </lineage>
</organism>
<keyword evidence="1" id="KW-0479">Metal-binding</keyword>
<name>A0ABU6WUP5_9FABA</name>
<keyword evidence="5" id="KW-1185">Reference proteome</keyword>
<evidence type="ECO:0000256" key="1">
    <source>
        <dbReference type="PROSITE-ProRule" id="PRU00047"/>
    </source>
</evidence>
<feature type="domain" description="CCHC-type" evidence="3">
    <location>
        <begin position="176"/>
        <end position="190"/>
    </location>
</feature>
<dbReference type="Gene3D" id="4.10.60.10">
    <property type="entry name" value="Zinc finger, CCHC-type"/>
    <property type="match status" value="1"/>
</dbReference>
<evidence type="ECO:0000313" key="5">
    <source>
        <dbReference type="Proteomes" id="UP001341840"/>
    </source>
</evidence>
<keyword evidence="1" id="KW-0863">Zinc-finger</keyword>
<protein>
    <recommendedName>
        <fullName evidence="3">CCHC-type domain-containing protein</fullName>
    </recommendedName>
</protein>
<dbReference type="Pfam" id="PF00098">
    <property type="entry name" value="zf-CCHC"/>
    <property type="match status" value="2"/>
</dbReference>
<reference evidence="4 5" key="1">
    <citation type="journal article" date="2023" name="Plants (Basel)">
        <title>Bridging the Gap: Combining Genomics and Transcriptomics Approaches to Understand Stylosanthes scabra, an Orphan Legume from the Brazilian Caatinga.</title>
        <authorList>
            <person name="Ferreira-Neto J.R.C."/>
            <person name="da Silva M.D."/>
            <person name="Binneck E."/>
            <person name="de Melo N.F."/>
            <person name="da Silva R.H."/>
            <person name="de Melo A.L.T.M."/>
            <person name="Pandolfi V."/>
            <person name="Bustamante F.O."/>
            <person name="Brasileiro-Vidal A.C."/>
            <person name="Benko-Iseppon A.M."/>
        </authorList>
    </citation>
    <scope>NUCLEOTIDE SEQUENCE [LARGE SCALE GENOMIC DNA]</scope>
    <source>
        <tissue evidence="4">Leaves</tissue>
    </source>
</reference>
<dbReference type="SUPFAM" id="SSF57756">
    <property type="entry name" value="Retrovirus zinc finger-like domains"/>
    <property type="match status" value="1"/>
</dbReference>
<feature type="region of interest" description="Disordered" evidence="2">
    <location>
        <begin position="192"/>
        <end position="228"/>
    </location>
</feature>
<dbReference type="InterPro" id="IPR001878">
    <property type="entry name" value="Znf_CCHC"/>
</dbReference>
<dbReference type="SMART" id="SM00343">
    <property type="entry name" value="ZnF_C2HC"/>
    <property type="match status" value="2"/>
</dbReference>
<gene>
    <name evidence="4" type="ORF">PIB30_098260</name>
</gene>
<keyword evidence="1" id="KW-0862">Zinc</keyword>
<evidence type="ECO:0000313" key="4">
    <source>
        <dbReference type="EMBL" id="MED6189662.1"/>
    </source>
</evidence>
<dbReference type="PROSITE" id="PS50158">
    <property type="entry name" value="ZF_CCHC"/>
    <property type="match status" value="2"/>
</dbReference>
<dbReference type="Proteomes" id="UP001341840">
    <property type="component" value="Unassembled WGS sequence"/>
</dbReference>
<comment type="caution">
    <text evidence="4">The sequence shown here is derived from an EMBL/GenBank/DDBJ whole genome shotgun (WGS) entry which is preliminary data.</text>
</comment>